<gene>
    <name evidence="3" type="ORF">F1654_09530</name>
</gene>
<dbReference type="EMBL" id="VWOJ01000002">
    <property type="protein sequence ID" value="KAA5804014.1"/>
    <property type="molecule type" value="Genomic_DNA"/>
</dbReference>
<evidence type="ECO:0000313" key="3">
    <source>
        <dbReference type="EMBL" id="KAA5804014.1"/>
    </source>
</evidence>
<dbReference type="AlphaFoldDB" id="A0A5M6ZJV6"/>
<comment type="caution">
    <text evidence="3">The sequence shown here is derived from an EMBL/GenBank/DDBJ whole genome shotgun (WGS) entry which is preliminary data.</text>
</comment>
<feature type="region of interest" description="Disordered" evidence="1">
    <location>
        <begin position="35"/>
        <end position="73"/>
    </location>
</feature>
<protein>
    <recommendedName>
        <fullName evidence="5">Lipoprotein</fullName>
    </recommendedName>
</protein>
<evidence type="ECO:0000256" key="2">
    <source>
        <dbReference type="SAM" id="SignalP"/>
    </source>
</evidence>
<dbReference type="RefSeq" id="WP_150023281.1">
    <property type="nucleotide sequence ID" value="NZ_VWOJ01000002.1"/>
</dbReference>
<sequence length="73" mass="7191">MARRLFNRAALRGAAAAGGALALGACALMPDGESVCPDRGPNTGSWPYCGEAPPGGPGAADDRVNPRGGPSRG</sequence>
<organism evidence="3 4">
    <name type="scientific">Alkalicaulis satelles</name>
    <dbReference type="NCBI Taxonomy" id="2609175"/>
    <lineage>
        <taxon>Bacteria</taxon>
        <taxon>Pseudomonadati</taxon>
        <taxon>Pseudomonadota</taxon>
        <taxon>Alphaproteobacteria</taxon>
        <taxon>Maricaulales</taxon>
        <taxon>Maricaulaceae</taxon>
        <taxon>Alkalicaulis</taxon>
    </lineage>
</organism>
<dbReference type="Proteomes" id="UP000325122">
    <property type="component" value="Unassembled WGS sequence"/>
</dbReference>
<evidence type="ECO:0000313" key="4">
    <source>
        <dbReference type="Proteomes" id="UP000325122"/>
    </source>
</evidence>
<evidence type="ECO:0008006" key="5">
    <source>
        <dbReference type="Google" id="ProtNLM"/>
    </source>
</evidence>
<feature type="chain" id="PRO_5024401387" description="Lipoprotein" evidence="2">
    <location>
        <begin position="23"/>
        <end position="73"/>
    </location>
</feature>
<keyword evidence="4" id="KW-1185">Reference proteome</keyword>
<accession>A0A5M6ZJV6</accession>
<reference evidence="3 4" key="1">
    <citation type="submission" date="2019-09" db="EMBL/GenBank/DDBJ databases">
        <authorList>
            <person name="Kevbrin V."/>
            <person name="Grouzdev D.S."/>
        </authorList>
    </citation>
    <scope>NUCLEOTIDE SEQUENCE [LARGE SCALE GENOMIC DNA]</scope>
    <source>
        <strain evidence="3 4">G-192</strain>
    </source>
</reference>
<keyword evidence="2" id="KW-0732">Signal</keyword>
<feature type="signal peptide" evidence="2">
    <location>
        <begin position="1"/>
        <end position="22"/>
    </location>
</feature>
<name>A0A5M6ZJV6_9PROT</name>
<proteinExistence type="predicted"/>
<evidence type="ECO:0000256" key="1">
    <source>
        <dbReference type="SAM" id="MobiDB-lite"/>
    </source>
</evidence>
<dbReference type="PROSITE" id="PS51257">
    <property type="entry name" value="PROKAR_LIPOPROTEIN"/>
    <property type="match status" value="1"/>
</dbReference>